<keyword evidence="1" id="KW-0863">Zinc-finger</keyword>
<keyword evidence="5" id="KW-1185">Reference proteome</keyword>
<dbReference type="Proteomes" id="UP000823749">
    <property type="component" value="Chromosome 10"/>
</dbReference>
<gene>
    <name evidence="4" type="ORF">RHGRI_029557</name>
</gene>
<sequence length="152" mass="17534">MYDHLVTTLLYGKDEIRFNDVFSTLINNEVRKKDQQVHRDPSSSALSVRGRTESRNRQSGRRRSKSRGKSADKNQKSSDRKQIAKDECAYCHEMGHWKKDCPKIKEQQQQRASVARGEVDDMASALIVSSDTNSDEWILDSGCTYHMCPHWD</sequence>
<feature type="compositionally biased region" description="Basic residues" evidence="2">
    <location>
        <begin position="58"/>
        <end position="68"/>
    </location>
</feature>
<dbReference type="InterPro" id="IPR036875">
    <property type="entry name" value="Znf_CCHC_sf"/>
</dbReference>
<organism evidence="4 5">
    <name type="scientific">Rhododendron griersonianum</name>
    <dbReference type="NCBI Taxonomy" id="479676"/>
    <lineage>
        <taxon>Eukaryota</taxon>
        <taxon>Viridiplantae</taxon>
        <taxon>Streptophyta</taxon>
        <taxon>Embryophyta</taxon>
        <taxon>Tracheophyta</taxon>
        <taxon>Spermatophyta</taxon>
        <taxon>Magnoliopsida</taxon>
        <taxon>eudicotyledons</taxon>
        <taxon>Gunneridae</taxon>
        <taxon>Pentapetalae</taxon>
        <taxon>asterids</taxon>
        <taxon>Ericales</taxon>
        <taxon>Ericaceae</taxon>
        <taxon>Ericoideae</taxon>
        <taxon>Rhodoreae</taxon>
        <taxon>Rhododendron</taxon>
    </lineage>
</organism>
<proteinExistence type="predicted"/>
<dbReference type="InterPro" id="IPR001878">
    <property type="entry name" value="Znf_CCHC"/>
</dbReference>
<evidence type="ECO:0000313" key="5">
    <source>
        <dbReference type="Proteomes" id="UP000823749"/>
    </source>
</evidence>
<dbReference type="AlphaFoldDB" id="A0AAV6IKF0"/>
<dbReference type="EMBL" id="JACTNZ010000010">
    <property type="protein sequence ID" value="KAG5528937.1"/>
    <property type="molecule type" value="Genomic_DNA"/>
</dbReference>
<comment type="caution">
    <text evidence="4">The sequence shown here is derived from an EMBL/GenBank/DDBJ whole genome shotgun (WGS) entry which is preliminary data.</text>
</comment>
<feature type="compositionally biased region" description="Basic and acidic residues" evidence="2">
    <location>
        <begin position="32"/>
        <end position="41"/>
    </location>
</feature>
<accession>A0AAV6IKF0</accession>
<reference evidence="4" key="1">
    <citation type="submission" date="2020-08" db="EMBL/GenBank/DDBJ databases">
        <title>Plant Genome Project.</title>
        <authorList>
            <person name="Zhang R.-G."/>
        </authorList>
    </citation>
    <scope>NUCLEOTIDE SEQUENCE</scope>
    <source>
        <strain evidence="4">WSP0</strain>
        <tissue evidence="4">Leaf</tissue>
    </source>
</reference>
<keyword evidence="1" id="KW-0862">Zinc</keyword>
<feature type="region of interest" description="Disordered" evidence="2">
    <location>
        <begin position="32"/>
        <end position="83"/>
    </location>
</feature>
<dbReference type="SUPFAM" id="SSF57756">
    <property type="entry name" value="Retrovirus zinc finger-like domains"/>
    <property type="match status" value="1"/>
</dbReference>
<keyword evidence="1" id="KW-0479">Metal-binding</keyword>
<dbReference type="GO" id="GO:0008270">
    <property type="term" value="F:zinc ion binding"/>
    <property type="evidence" value="ECO:0007669"/>
    <property type="project" value="UniProtKB-KW"/>
</dbReference>
<evidence type="ECO:0000313" key="4">
    <source>
        <dbReference type="EMBL" id="KAG5528937.1"/>
    </source>
</evidence>
<feature type="domain" description="CCHC-type" evidence="3">
    <location>
        <begin position="88"/>
        <end position="103"/>
    </location>
</feature>
<dbReference type="GO" id="GO:0003676">
    <property type="term" value="F:nucleic acid binding"/>
    <property type="evidence" value="ECO:0007669"/>
    <property type="project" value="InterPro"/>
</dbReference>
<dbReference type="Gene3D" id="4.10.60.10">
    <property type="entry name" value="Zinc finger, CCHC-type"/>
    <property type="match status" value="1"/>
</dbReference>
<evidence type="ECO:0000256" key="1">
    <source>
        <dbReference type="PROSITE-ProRule" id="PRU00047"/>
    </source>
</evidence>
<evidence type="ECO:0000259" key="3">
    <source>
        <dbReference type="PROSITE" id="PS50158"/>
    </source>
</evidence>
<dbReference type="SMART" id="SM00343">
    <property type="entry name" value="ZnF_C2HC"/>
    <property type="match status" value="1"/>
</dbReference>
<name>A0AAV6IKF0_9ERIC</name>
<evidence type="ECO:0000256" key="2">
    <source>
        <dbReference type="SAM" id="MobiDB-lite"/>
    </source>
</evidence>
<feature type="compositionally biased region" description="Basic and acidic residues" evidence="2">
    <location>
        <begin position="69"/>
        <end position="83"/>
    </location>
</feature>
<dbReference type="PROSITE" id="PS50158">
    <property type="entry name" value="ZF_CCHC"/>
    <property type="match status" value="1"/>
</dbReference>
<protein>
    <recommendedName>
        <fullName evidence="3">CCHC-type domain-containing protein</fullName>
    </recommendedName>
</protein>